<protein>
    <submittedName>
        <fullName evidence="2">Uncharacterized protein</fullName>
    </submittedName>
</protein>
<accession>A0A8R1EJJ0</accession>
<reference evidence="3" key="1">
    <citation type="submission" date="2010-08" db="EMBL/GenBank/DDBJ databases">
        <authorList>
            <consortium name="Caenorhabditis japonica Sequencing Consortium"/>
            <person name="Wilson R.K."/>
        </authorList>
    </citation>
    <scope>NUCLEOTIDE SEQUENCE [LARGE SCALE GENOMIC DNA]</scope>
    <source>
        <strain evidence="3">DF5081</strain>
    </source>
</reference>
<evidence type="ECO:0000313" key="3">
    <source>
        <dbReference type="Proteomes" id="UP000005237"/>
    </source>
</evidence>
<feature type="region of interest" description="Disordered" evidence="1">
    <location>
        <begin position="1"/>
        <end position="70"/>
    </location>
</feature>
<name>A0A8R1EJJ0_CAEJA</name>
<evidence type="ECO:0000256" key="1">
    <source>
        <dbReference type="SAM" id="MobiDB-lite"/>
    </source>
</evidence>
<proteinExistence type="predicted"/>
<dbReference type="AlphaFoldDB" id="A0A8R1EJJ0"/>
<feature type="compositionally biased region" description="Polar residues" evidence="1">
    <location>
        <begin position="59"/>
        <end position="70"/>
    </location>
</feature>
<dbReference type="Proteomes" id="UP000005237">
    <property type="component" value="Unassembled WGS sequence"/>
</dbReference>
<evidence type="ECO:0000313" key="2">
    <source>
        <dbReference type="EnsemblMetazoa" id="CJA35386.1"/>
    </source>
</evidence>
<sequence length="102" mass="11784">MPSWTDLKMQSVTTSKARIREQAKQHSTKRSDGKYFEKIGPRQHNTHRRQQSSKRYGCSTRSGTANTPRETLVSTHFIALMGPLSRIRRHQKHLLSRPSQNA</sequence>
<keyword evidence="3" id="KW-1185">Reference proteome</keyword>
<organism evidence="2 3">
    <name type="scientific">Caenorhabditis japonica</name>
    <dbReference type="NCBI Taxonomy" id="281687"/>
    <lineage>
        <taxon>Eukaryota</taxon>
        <taxon>Metazoa</taxon>
        <taxon>Ecdysozoa</taxon>
        <taxon>Nematoda</taxon>
        <taxon>Chromadorea</taxon>
        <taxon>Rhabditida</taxon>
        <taxon>Rhabditina</taxon>
        <taxon>Rhabditomorpha</taxon>
        <taxon>Rhabditoidea</taxon>
        <taxon>Rhabditidae</taxon>
        <taxon>Peloderinae</taxon>
        <taxon>Caenorhabditis</taxon>
    </lineage>
</organism>
<feature type="compositionally biased region" description="Basic and acidic residues" evidence="1">
    <location>
        <begin position="18"/>
        <end position="40"/>
    </location>
</feature>
<reference evidence="2" key="2">
    <citation type="submission" date="2022-06" db="UniProtKB">
        <authorList>
            <consortium name="EnsemblMetazoa"/>
        </authorList>
    </citation>
    <scope>IDENTIFICATION</scope>
    <source>
        <strain evidence="2">DF5081</strain>
    </source>
</reference>
<dbReference type="EnsemblMetazoa" id="CJA35386.1">
    <property type="protein sequence ID" value="CJA35386.1"/>
    <property type="gene ID" value="WBGene00211233"/>
</dbReference>